<comment type="caution">
    <text evidence="2">The sequence shown here is derived from an EMBL/GenBank/DDBJ whole genome shotgun (WGS) entry which is preliminary data.</text>
</comment>
<feature type="compositionally biased region" description="Polar residues" evidence="1">
    <location>
        <begin position="106"/>
        <end position="116"/>
    </location>
</feature>
<name>A0ABN1VUE5_9MICO</name>
<feature type="compositionally biased region" description="Low complexity" evidence="1">
    <location>
        <begin position="93"/>
        <end position="105"/>
    </location>
</feature>
<evidence type="ECO:0000313" key="3">
    <source>
        <dbReference type="Proteomes" id="UP001500943"/>
    </source>
</evidence>
<keyword evidence="3" id="KW-1185">Reference proteome</keyword>
<dbReference type="EMBL" id="BAAAKW010000051">
    <property type="protein sequence ID" value="GAA1223539.1"/>
    <property type="molecule type" value="Genomic_DNA"/>
</dbReference>
<protein>
    <submittedName>
        <fullName evidence="2">Uncharacterized protein</fullName>
    </submittedName>
</protein>
<reference evidence="3" key="1">
    <citation type="journal article" date="2019" name="Int. J. Syst. Evol. Microbiol.">
        <title>The Global Catalogue of Microorganisms (GCM) 10K type strain sequencing project: providing services to taxonomists for standard genome sequencing and annotation.</title>
        <authorList>
            <consortium name="The Broad Institute Genomics Platform"/>
            <consortium name="The Broad Institute Genome Sequencing Center for Infectious Disease"/>
            <person name="Wu L."/>
            <person name="Ma J."/>
        </authorList>
    </citation>
    <scope>NUCLEOTIDE SEQUENCE [LARGE SCALE GENOMIC DNA]</scope>
    <source>
        <strain evidence="3">JCM 12762</strain>
    </source>
</reference>
<sequence>MTAPSAADAWEYRGIAAVQYLRKHNLLSFRDVQGATPVSRCVPPWRGYGNSGNSGKPVRAVTLPSADARKSGSVVAGAHMAKQNLLNFRDAAAESSQRQSSVSASTGRASAATNTR</sequence>
<dbReference type="Proteomes" id="UP001500943">
    <property type="component" value="Unassembled WGS sequence"/>
</dbReference>
<accession>A0ABN1VUE5</accession>
<feature type="region of interest" description="Disordered" evidence="1">
    <location>
        <begin position="91"/>
        <end position="116"/>
    </location>
</feature>
<proteinExistence type="predicted"/>
<evidence type="ECO:0000313" key="2">
    <source>
        <dbReference type="EMBL" id="GAA1223539.1"/>
    </source>
</evidence>
<evidence type="ECO:0000256" key="1">
    <source>
        <dbReference type="SAM" id="MobiDB-lite"/>
    </source>
</evidence>
<gene>
    <name evidence="2" type="ORF">GCM10009655_23350</name>
</gene>
<organism evidence="2 3">
    <name type="scientific">Rhodoglobus aureus</name>
    <dbReference type="NCBI Taxonomy" id="191497"/>
    <lineage>
        <taxon>Bacteria</taxon>
        <taxon>Bacillati</taxon>
        <taxon>Actinomycetota</taxon>
        <taxon>Actinomycetes</taxon>
        <taxon>Micrococcales</taxon>
        <taxon>Microbacteriaceae</taxon>
        <taxon>Rhodoglobus</taxon>
    </lineage>
</organism>